<sequence length="29" mass="3340">MYFEFDLGNLNERFSYILILIVTLGMGVA</sequence>
<reference evidence="1" key="1">
    <citation type="submission" date="2023-07" db="EMBL/GenBank/DDBJ databases">
        <authorList>
            <person name="Pelsma A.J. K."/>
        </authorList>
    </citation>
    <scope>NUCLEOTIDE SEQUENCE</scope>
</reference>
<protein>
    <submittedName>
        <fullName evidence="1">Uncharacterized protein</fullName>
    </submittedName>
</protein>
<gene>
    <name evidence="1" type="ORF">AMST5_02011</name>
</gene>
<organism evidence="1">
    <name type="scientific">freshwater sediment metagenome</name>
    <dbReference type="NCBI Taxonomy" id="556182"/>
    <lineage>
        <taxon>unclassified sequences</taxon>
        <taxon>metagenomes</taxon>
        <taxon>ecological metagenomes</taxon>
    </lineage>
</organism>
<dbReference type="AlphaFoldDB" id="A0AA48M142"/>
<evidence type="ECO:0000313" key="1">
    <source>
        <dbReference type="EMBL" id="CAJ0868060.1"/>
    </source>
</evidence>
<proteinExistence type="predicted"/>
<dbReference type="EMBL" id="OY288114">
    <property type="protein sequence ID" value="CAJ0868060.1"/>
    <property type="molecule type" value="Genomic_DNA"/>
</dbReference>
<accession>A0AA48M142</accession>
<name>A0AA48M142_9ZZZZ</name>